<feature type="chain" id="PRO_5022164594" evidence="1">
    <location>
        <begin position="23"/>
        <end position="91"/>
    </location>
</feature>
<dbReference type="AlphaFoldDB" id="A0A562KXM0"/>
<reference evidence="2 3" key="1">
    <citation type="journal article" date="2015" name="Stand. Genomic Sci.">
        <title>Genomic Encyclopedia of Bacterial and Archaeal Type Strains, Phase III: the genomes of soil and plant-associated and newly described type strains.</title>
        <authorList>
            <person name="Whitman W.B."/>
            <person name="Woyke T."/>
            <person name="Klenk H.P."/>
            <person name="Zhou Y."/>
            <person name="Lilburn T.G."/>
            <person name="Beck B.J."/>
            <person name="De Vos P."/>
            <person name="Vandamme P."/>
            <person name="Eisen J.A."/>
            <person name="Garrity G."/>
            <person name="Hugenholtz P."/>
            <person name="Kyrpides N.C."/>
        </authorList>
    </citation>
    <scope>NUCLEOTIDE SEQUENCE [LARGE SCALE GENOMIC DNA]</scope>
    <source>
        <strain evidence="2 3">CGMCC 1.10947</strain>
    </source>
</reference>
<protein>
    <submittedName>
        <fullName evidence="2">Uncharacterized protein</fullName>
    </submittedName>
</protein>
<name>A0A562KXM0_9BRAD</name>
<evidence type="ECO:0000256" key="1">
    <source>
        <dbReference type="SAM" id="SignalP"/>
    </source>
</evidence>
<keyword evidence="3" id="KW-1185">Reference proteome</keyword>
<accession>A0A562KXM0</accession>
<sequence length="91" mass="10125">MIRLIAIPSMLLAELASGNVAAQVSATPETFTGTHRNESINGRPETATITDGKFFIQLTEEQYRAGGYRPAYETLSTRIVRRLPVRKDTKE</sequence>
<comment type="caution">
    <text evidence="2">The sequence shown here is derived from an EMBL/GenBank/DDBJ whole genome shotgun (WGS) entry which is preliminary data.</text>
</comment>
<evidence type="ECO:0000313" key="2">
    <source>
        <dbReference type="EMBL" id="TWI00180.1"/>
    </source>
</evidence>
<dbReference type="EMBL" id="VLKL01000015">
    <property type="protein sequence ID" value="TWI00180.1"/>
    <property type="molecule type" value="Genomic_DNA"/>
</dbReference>
<keyword evidence="1" id="KW-0732">Signal</keyword>
<feature type="signal peptide" evidence="1">
    <location>
        <begin position="1"/>
        <end position="22"/>
    </location>
</feature>
<gene>
    <name evidence="2" type="ORF">IQ17_05038</name>
</gene>
<evidence type="ECO:0000313" key="3">
    <source>
        <dbReference type="Proteomes" id="UP000317176"/>
    </source>
</evidence>
<organism evidence="2 3">
    <name type="scientific">Bradyrhizobium daqingense</name>
    <dbReference type="NCBI Taxonomy" id="993502"/>
    <lineage>
        <taxon>Bacteria</taxon>
        <taxon>Pseudomonadati</taxon>
        <taxon>Pseudomonadota</taxon>
        <taxon>Alphaproteobacteria</taxon>
        <taxon>Hyphomicrobiales</taxon>
        <taxon>Nitrobacteraceae</taxon>
        <taxon>Bradyrhizobium</taxon>
    </lineage>
</organism>
<dbReference type="Proteomes" id="UP000317176">
    <property type="component" value="Unassembled WGS sequence"/>
</dbReference>
<proteinExistence type="predicted"/>